<dbReference type="RefSeq" id="WP_147658083.1">
    <property type="nucleotide sequence ID" value="NZ_BMFM01000001.1"/>
</dbReference>
<organism evidence="3 4">
    <name type="scientific">Paradevosia tibetensis</name>
    <dbReference type="NCBI Taxonomy" id="1447062"/>
    <lineage>
        <taxon>Bacteria</taxon>
        <taxon>Pseudomonadati</taxon>
        <taxon>Pseudomonadota</taxon>
        <taxon>Alphaproteobacteria</taxon>
        <taxon>Hyphomicrobiales</taxon>
        <taxon>Devosiaceae</taxon>
        <taxon>Paradevosia</taxon>
    </lineage>
</organism>
<accession>A0A5B9DTY4</accession>
<dbReference type="EMBL" id="CP041690">
    <property type="protein sequence ID" value="QEE22603.1"/>
    <property type="molecule type" value="Genomic_DNA"/>
</dbReference>
<evidence type="ECO:0000256" key="1">
    <source>
        <dbReference type="ARBA" id="ARBA00006817"/>
    </source>
</evidence>
<feature type="domain" description="Activator of Hsp90 ATPase homologue 1/2-like C-terminal" evidence="2">
    <location>
        <begin position="18"/>
        <end position="106"/>
    </location>
</feature>
<dbReference type="CDD" id="cd07814">
    <property type="entry name" value="SRPBCC_CalC_Aha1-like"/>
    <property type="match status" value="1"/>
</dbReference>
<evidence type="ECO:0000313" key="4">
    <source>
        <dbReference type="Proteomes" id="UP000321062"/>
    </source>
</evidence>
<dbReference type="KEGG" id="yti:FNA67_21630"/>
<comment type="similarity">
    <text evidence="1">Belongs to the AHA1 family.</text>
</comment>
<evidence type="ECO:0000313" key="3">
    <source>
        <dbReference type="EMBL" id="QEE22603.1"/>
    </source>
</evidence>
<reference evidence="3 4" key="1">
    <citation type="journal article" date="2015" name="Int. J. Syst. Evol. Microbiol.">
        <title>Youhaiella tibetensis gen. nov., sp. nov., isolated from subsurface sediment.</title>
        <authorList>
            <person name="Wang Y.X."/>
            <person name="Huang F.Q."/>
            <person name="Nogi Y."/>
            <person name="Pang S.J."/>
            <person name="Wang P.K."/>
            <person name="Lv J."/>
        </authorList>
    </citation>
    <scope>NUCLEOTIDE SEQUENCE [LARGE SCALE GENOMIC DNA]</scope>
    <source>
        <strain evidence="4">fig4</strain>
    </source>
</reference>
<dbReference type="AlphaFoldDB" id="A0A5B9DTY4"/>
<dbReference type="OrthoDB" id="9803476at2"/>
<gene>
    <name evidence="3" type="ORF">FNA67_21630</name>
</gene>
<dbReference type="Proteomes" id="UP000321062">
    <property type="component" value="Chromosome"/>
</dbReference>
<name>A0A5B9DTY4_9HYPH</name>
<proteinExistence type="inferred from homology"/>
<sequence length="124" mass="13424">MTLEVSDDKDVMFEGALDAAPEKVWRALTVPEIVSAWLLPAARNDGGLKLDGSPEGLPQVDCQVIEADAPNLLRYRWRAEGERESVVTFELTPITGGTWLRLTHEAAIVLVAANGNTPVMRAAA</sequence>
<dbReference type="InterPro" id="IPR023393">
    <property type="entry name" value="START-like_dom_sf"/>
</dbReference>
<dbReference type="SUPFAM" id="SSF55961">
    <property type="entry name" value="Bet v1-like"/>
    <property type="match status" value="1"/>
</dbReference>
<dbReference type="Gene3D" id="3.30.530.20">
    <property type="match status" value="1"/>
</dbReference>
<protein>
    <submittedName>
        <fullName evidence="3">SRPBCC domain-containing protein</fullName>
    </submittedName>
</protein>
<evidence type="ECO:0000259" key="2">
    <source>
        <dbReference type="Pfam" id="PF08327"/>
    </source>
</evidence>
<keyword evidence="4" id="KW-1185">Reference proteome</keyword>
<dbReference type="Pfam" id="PF08327">
    <property type="entry name" value="AHSA1"/>
    <property type="match status" value="1"/>
</dbReference>
<dbReference type="InterPro" id="IPR013538">
    <property type="entry name" value="ASHA1/2-like_C"/>
</dbReference>